<dbReference type="InterPro" id="IPR050859">
    <property type="entry name" value="Class-I_PLP-dep_aminotransf"/>
</dbReference>
<organism evidence="6 7">
    <name type="scientific">Lacticaseibacillus yichunensis</name>
    <dbReference type="NCBI Taxonomy" id="2486015"/>
    <lineage>
        <taxon>Bacteria</taxon>
        <taxon>Bacillati</taxon>
        <taxon>Bacillota</taxon>
        <taxon>Bacilli</taxon>
        <taxon>Lactobacillales</taxon>
        <taxon>Lactobacillaceae</taxon>
        <taxon>Lacticaseibacillus</taxon>
    </lineage>
</organism>
<dbReference type="InterPro" id="IPR015422">
    <property type="entry name" value="PyrdxlP-dep_Trfase_small"/>
</dbReference>
<evidence type="ECO:0000313" key="6">
    <source>
        <dbReference type="EMBL" id="MFD1431605.1"/>
    </source>
</evidence>
<dbReference type="PANTHER" id="PTHR42790">
    <property type="entry name" value="AMINOTRANSFERASE"/>
    <property type="match status" value="1"/>
</dbReference>
<comment type="caution">
    <text evidence="6">The sequence shown here is derived from an EMBL/GenBank/DDBJ whole genome shotgun (WGS) entry which is preliminary data.</text>
</comment>
<evidence type="ECO:0000313" key="7">
    <source>
        <dbReference type="Proteomes" id="UP001597192"/>
    </source>
</evidence>
<dbReference type="SUPFAM" id="SSF53383">
    <property type="entry name" value="PLP-dependent transferases"/>
    <property type="match status" value="1"/>
</dbReference>
<dbReference type="InterPro" id="IPR015424">
    <property type="entry name" value="PyrdxlP-dep_Trfase"/>
</dbReference>
<evidence type="ECO:0000256" key="3">
    <source>
        <dbReference type="ARBA" id="ARBA00022679"/>
    </source>
</evidence>
<dbReference type="InterPro" id="IPR004839">
    <property type="entry name" value="Aminotransferase_I/II_large"/>
</dbReference>
<dbReference type="Gene3D" id="3.40.640.10">
    <property type="entry name" value="Type I PLP-dependent aspartate aminotransferase-like (Major domain)"/>
    <property type="match status" value="1"/>
</dbReference>
<protein>
    <submittedName>
        <fullName evidence="6">PLP-dependent aminotransferase family protein</fullName>
    </submittedName>
</protein>
<name>A0ABW4CL16_9LACO</name>
<dbReference type="CDD" id="cd00609">
    <property type="entry name" value="AAT_like"/>
    <property type="match status" value="1"/>
</dbReference>
<keyword evidence="2 6" id="KW-0032">Aminotransferase</keyword>
<gene>
    <name evidence="6" type="ORF">ACFQ47_02745</name>
</gene>
<reference evidence="7" key="1">
    <citation type="journal article" date="2019" name="Int. J. Syst. Evol. Microbiol.">
        <title>The Global Catalogue of Microorganisms (GCM) 10K type strain sequencing project: providing services to taxonomists for standard genome sequencing and annotation.</title>
        <authorList>
            <consortium name="The Broad Institute Genomics Platform"/>
            <consortium name="The Broad Institute Genome Sequencing Center for Infectious Disease"/>
            <person name="Wu L."/>
            <person name="Ma J."/>
        </authorList>
    </citation>
    <scope>NUCLEOTIDE SEQUENCE [LARGE SCALE GENOMIC DNA]</scope>
    <source>
        <strain evidence="7">CCM 8947</strain>
    </source>
</reference>
<dbReference type="RefSeq" id="WP_125696799.1">
    <property type="nucleotide sequence ID" value="NZ_JBHTOG010000012.1"/>
</dbReference>
<keyword evidence="7" id="KW-1185">Reference proteome</keyword>
<keyword evidence="3" id="KW-0808">Transferase</keyword>
<dbReference type="PANTHER" id="PTHR42790:SF19">
    <property type="entry name" value="KYNURENINE_ALPHA-AMINOADIPATE AMINOTRANSFERASE, MITOCHONDRIAL"/>
    <property type="match status" value="1"/>
</dbReference>
<dbReference type="Pfam" id="PF00155">
    <property type="entry name" value="Aminotran_1_2"/>
    <property type="match status" value="1"/>
</dbReference>
<dbReference type="EMBL" id="JBHTOG010000012">
    <property type="protein sequence ID" value="MFD1431605.1"/>
    <property type="molecule type" value="Genomic_DNA"/>
</dbReference>
<dbReference type="Proteomes" id="UP001597192">
    <property type="component" value="Unassembled WGS sequence"/>
</dbReference>
<evidence type="ECO:0000256" key="1">
    <source>
        <dbReference type="ARBA" id="ARBA00001933"/>
    </source>
</evidence>
<accession>A0ABW4CL16</accession>
<evidence type="ECO:0000256" key="2">
    <source>
        <dbReference type="ARBA" id="ARBA00022576"/>
    </source>
</evidence>
<feature type="domain" description="Aminotransferase class I/classII large" evidence="5">
    <location>
        <begin position="34"/>
        <end position="377"/>
    </location>
</feature>
<dbReference type="GO" id="GO:0008483">
    <property type="term" value="F:transaminase activity"/>
    <property type="evidence" value="ECO:0007669"/>
    <property type="project" value="UniProtKB-KW"/>
</dbReference>
<dbReference type="InterPro" id="IPR015421">
    <property type="entry name" value="PyrdxlP-dep_Trfase_major"/>
</dbReference>
<comment type="cofactor">
    <cofactor evidence="1">
        <name>pyridoxal 5'-phosphate</name>
        <dbReference type="ChEBI" id="CHEBI:597326"/>
    </cofactor>
</comment>
<proteinExistence type="predicted"/>
<dbReference type="Gene3D" id="3.90.1150.10">
    <property type="entry name" value="Aspartate Aminotransferase, domain 1"/>
    <property type="match status" value="1"/>
</dbReference>
<evidence type="ECO:0000256" key="4">
    <source>
        <dbReference type="ARBA" id="ARBA00022898"/>
    </source>
</evidence>
<keyword evidence="4" id="KW-0663">Pyridoxal phosphate</keyword>
<evidence type="ECO:0000259" key="5">
    <source>
        <dbReference type="Pfam" id="PF00155"/>
    </source>
</evidence>
<sequence length="400" mass="43047">MQFATRVNKVMDSGLGALFAGAKENTISFAGGYPDPATFPQAAIDRAMRDELTARGDASLQYGGSSGAPDLRKWLAAQMTADGMPAAPDDILITQGAQQGIDLAARLFLEPGDGVVVEGPTYVGGLSAFDAYQPTYYEVPMTGDGMDLRALQKVLMQHSVKLIYTVPDFQNPTGVVMSEAKRRALVALANQYDVAIIEDSPYRWLRYSGSPIPPIKHFDTEGRVLFLGSFSKILAPGLRLGWLHAAPALMAALTALKGASDVESPHLNMNAVARYLTTNDFDQHLTQICDLYREKMTAMAEGLARALPACVHFDRPTGGFFLWLTFPEGFDAEAFMADHSLPDAHVAFVPSRILYASHQVKNAARLNFTSSTLTEIEAGTQALGAALTEALDATAKAASH</sequence>